<name>A0A0S4TZN2_RALSL</name>
<dbReference type="EMBL" id="LN899819">
    <property type="protein sequence ID" value="CUV15319.1"/>
    <property type="molecule type" value="Genomic_DNA"/>
</dbReference>
<keyword evidence="1" id="KW-0472">Membrane</keyword>
<evidence type="ECO:0000313" key="2">
    <source>
        <dbReference type="EMBL" id="CUV15319.1"/>
    </source>
</evidence>
<proteinExistence type="predicted"/>
<feature type="transmembrane region" description="Helical" evidence="1">
    <location>
        <begin position="12"/>
        <end position="30"/>
    </location>
</feature>
<evidence type="ECO:0000256" key="1">
    <source>
        <dbReference type="SAM" id="Phobius"/>
    </source>
</evidence>
<reference evidence="2" key="1">
    <citation type="submission" date="2015-10" db="EMBL/GenBank/DDBJ databases">
        <authorList>
            <person name="Gilbert D.G."/>
        </authorList>
    </citation>
    <scope>NUCLEOTIDE SEQUENCE</scope>
    <source>
        <strain evidence="2">Phyl III-seqv23</strain>
    </source>
</reference>
<protein>
    <recommendedName>
        <fullName evidence="3">Transmembrane protein</fullName>
    </recommendedName>
</protein>
<accession>A0A0S4TZN2</accession>
<organism evidence="2">
    <name type="scientific">Ralstonia solanacearum</name>
    <name type="common">Pseudomonas solanacearum</name>
    <dbReference type="NCBI Taxonomy" id="305"/>
    <lineage>
        <taxon>Bacteria</taxon>
        <taxon>Pseudomonadati</taxon>
        <taxon>Pseudomonadota</taxon>
        <taxon>Betaproteobacteria</taxon>
        <taxon>Burkholderiales</taxon>
        <taxon>Burkholderiaceae</taxon>
        <taxon>Ralstonia</taxon>
        <taxon>Ralstonia solanacearum species complex</taxon>
    </lineage>
</organism>
<sequence>MEHCMRTGKARGFAYPALLIGILVFGIGLAKTGEWASQQQRREDEQSLRRAGSSVVIAIKSYYYSSPSVPRAMPRSLEDLVDDRRFPVTRHHLRDVPFDPIARSKDWGIVRAPDGGVTGIYSKGSGRPLATYRPKATDAPQAQPSYADWKFVFDPNER</sequence>
<dbReference type="AlphaFoldDB" id="A0A0S4TZN2"/>
<evidence type="ECO:0008006" key="3">
    <source>
        <dbReference type="Google" id="ProtNLM"/>
    </source>
</evidence>
<gene>
    <name evidence="2" type="ORF">RUN39_v1_1270003</name>
</gene>
<keyword evidence="1" id="KW-1133">Transmembrane helix</keyword>
<keyword evidence="1" id="KW-0812">Transmembrane</keyword>